<gene>
    <name evidence="2" type="primary">LOC111103152</name>
</gene>
<name>A0A8B8AP43_CRAVI</name>
<evidence type="ECO:0000313" key="1">
    <source>
        <dbReference type="Proteomes" id="UP000694844"/>
    </source>
</evidence>
<dbReference type="GeneID" id="111103152"/>
<dbReference type="RefSeq" id="XP_022291909.1">
    <property type="nucleotide sequence ID" value="XM_022436201.1"/>
</dbReference>
<dbReference type="AlphaFoldDB" id="A0A8B8AP43"/>
<keyword evidence="1" id="KW-1185">Reference proteome</keyword>
<evidence type="ECO:0000313" key="2">
    <source>
        <dbReference type="RefSeq" id="XP_022291909.1"/>
    </source>
</evidence>
<dbReference type="Proteomes" id="UP000694844">
    <property type="component" value="Chromosome 7"/>
</dbReference>
<dbReference type="OrthoDB" id="6148021at2759"/>
<organism evidence="1 2">
    <name type="scientific">Crassostrea virginica</name>
    <name type="common">Eastern oyster</name>
    <dbReference type="NCBI Taxonomy" id="6565"/>
    <lineage>
        <taxon>Eukaryota</taxon>
        <taxon>Metazoa</taxon>
        <taxon>Spiralia</taxon>
        <taxon>Lophotrochozoa</taxon>
        <taxon>Mollusca</taxon>
        <taxon>Bivalvia</taxon>
        <taxon>Autobranchia</taxon>
        <taxon>Pteriomorphia</taxon>
        <taxon>Ostreida</taxon>
        <taxon>Ostreoidea</taxon>
        <taxon>Ostreidae</taxon>
        <taxon>Crassostrea</taxon>
    </lineage>
</organism>
<protein>
    <submittedName>
        <fullName evidence="2">Uncharacterized protein LOC111103152</fullName>
    </submittedName>
</protein>
<reference evidence="2" key="1">
    <citation type="submission" date="2025-08" db="UniProtKB">
        <authorList>
            <consortium name="RefSeq"/>
        </authorList>
    </citation>
    <scope>IDENTIFICATION</scope>
    <source>
        <tissue evidence="2">Whole sample</tissue>
    </source>
</reference>
<dbReference type="KEGG" id="cvn:111103152"/>
<proteinExistence type="predicted"/>
<sequence length="148" mass="16556">MLIDGSLTILGGECRNLCKRNSGSVLQDKSSTNALEFTWDSLYAELQIRAPNVLKTVSAMVTDIPIHVNEKPFQHIMYSVSQILHGRSQEMSLVQYLSGFVLLHGGCTLKDIERIAKLGASVHPVTLRRKLDSWDAVLDAELLKYKEE</sequence>
<accession>A0A8B8AP43</accession>